<comment type="similarity">
    <text evidence="1">Belongs to the short-chain dehydrogenases/reductases (SDR) family.</text>
</comment>
<dbReference type="AlphaFoldDB" id="A0AAW0C1T3"/>
<protein>
    <submittedName>
        <fullName evidence="4">Uncharacterized protein</fullName>
    </submittedName>
</protein>
<dbReference type="Pfam" id="PF00106">
    <property type="entry name" value="adh_short"/>
    <property type="match status" value="1"/>
</dbReference>
<dbReference type="PANTHER" id="PTHR43963:SF6">
    <property type="entry name" value="CHAIN DEHYDROGENASE FAMILY PROTEIN, PUTATIVE (AFU_ORTHOLOGUE AFUA_3G15350)-RELATED"/>
    <property type="match status" value="1"/>
</dbReference>
<gene>
    <name evidence="4" type="ORF">VNI00_013068</name>
</gene>
<sequence>MSRIILVTGSNTGIELALVRLLASKLEKYTVYLAARNEQAGKEALKTLHAEGLSNVKFLQLGVTSKLSIQSAARTV</sequence>
<name>A0AAW0C1T3_9AGAR</name>
<dbReference type="SUPFAM" id="SSF51735">
    <property type="entry name" value="NAD(P)-binding Rossmann-fold domains"/>
    <property type="match status" value="1"/>
</dbReference>
<accession>A0AAW0C1T3</accession>
<organism evidence="4 5">
    <name type="scientific">Paramarasmius palmivorus</name>
    <dbReference type="NCBI Taxonomy" id="297713"/>
    <lineage>
        <taxon>Eukaryota</taxon>
        <taxon>Fungi</taxon>
        <taxon>Dikarya</taxon>
        <taxon>Basidiomycota</taxon>
        <taxon>Agaricomycotina</taxon>
        <taxon>Agaricomycetes</taxon>
        <taxon>Agaricomycetidae</taxon>
        <taxon>Agaricales</taxon>
        <taxon>Marasmiineae</taxon>
        <taxon>Marasmiaceae</taxon>
        <taxon>Paramarasmius</taxon>
    </lineage>
</organism>
<dbReference type="InterPro" id="IPR002347">
    <property type="entry name" value="SDR_fam"/>
</dbReference>
<keyword evidence="5" id="KW-1185">Reference proteome</keyword>
<keyword evidence="3" id="KW-0560">Oxidoreductase</keyword>
<reference evidence="4 5" key="1">
    <citation type="submission" date="2024-01" db="EMBL/GenBank/DDBJ databases">
        <title>A draft genome for a cacao thread blight-causing isolate of Paramarasmius palmivorus.</title>
        <authorList>
            <person name="Baruah I.K."/>
            <person name="Bukari Y."/>
            <person name="Amoako-Attah I."/>
            <person name="Meinhardt L.W."/>
            <person name="Bailey B.A."/>
            <person name="Cohen S.P."/>
        </authorList>
    </citation>
    <scope>NUCLEOTIDE SEQUENCE [LARGE SCALE GENOMIC DNA]</scope>
    <source>
        <strain evidence="4 5">GH-12</strain>
    </source>
</reference>
<proteinExistence type="inferred from homology"/>
<dbReference type="GO" id="GO:0016491">
    <property type="term" value="F:oxidoreductase activity"/>
    <property type="evidence" value="ECO:0007669"/>
    <property type="project" value="UniProtKB-KW"/>
</dbReference>
<evidence type="ECO:0000313" key="5">
    <source>
        <dbReference type="Proteomes" id="UP001383192"/>
    </source>
</evidence>
<evidence type="ECO:0000256" key="1">
    <source>
        <dbReference type="ARBA" id="ARBA00006484"/>
    </source>
</evidence>
<dbReference type="InterPro" id="IPR036291">
    <property type="entry name" value="NAD(P)-bd_dom_sf"/>
</dbReference>
<comment type="caution">
    <text evidence="4">The sequence shown here is derived from an EMBL/GenBank/DDBJ whole genome shotgun (WGS) entry which is preliminary data.</text>
</comment>
<dbReference type="Gene3D" id="3.40.50.720">
    <property type="entry name" value="NAD(P)-binding Rossmann-like Domain"/>
    <property type="match status" value="1"/>
</dbReference>
<dbReference type="EMBL" id="JAYKXP010000064">
    <property type="protein sequence ID" value="KAK7032499.1"/>
    <property type="molecule type" value="Genomic_DNA"/>
</dbReference>
<evidence type="ECO:0000256" key="3">
    <source>
        <dbReference type="ARBA" id="ARBA00023002"/>
    </source>
</evidence>
<dbReference type="Proteomes" id="UP001383192">
    <property type="component" value="Unassembled WGS sequence"/>
</dbReference>
<dbReference type="PANTHER" id="PTHR43963">
    <property type="entry name" value="CARBONYL REDUCTASE 1-RELATED"/>
    <property type="match status" value="1"/>
</dbReference>
<keyword evidence="2" id="KW-0521">NADP</keyword>
<evidence type="ECO:0000313" key="4">
    <source>
        <dbReference type="EMBL" id="KAK7032499.1"/>
    </source>
</evidence>
<evidence type="ECO:0000256" key="2">
    <source>
        <dbReference type="ARBA" id="ARBA00022857"/>
    </source>
</evidence>